<sequence>MGTMRIVIAGGHGQIARLLERRLADQGHQPVGIVRNPDHASDLADAGAEALVLDLEESDVDQVAAALQGADAVVFAAGGGPDSGPERKITIDRDGAILLADAAEKAGVTRYVMISAMAVDGFDPDSDDTYKIYQRAKSEADADLRARDIEWTIVRPGGLTDDAGTGRIQVGTSTGRGTIPRADVAEIVATALIDGTGVRVQFEAISGEEPVAEAIAGLRY</sequence>
<dbReference type="SUPFAM" id="SSF51735">
    <property type="entry name" value="NAD(P)-binding Rossmann-fold domains"/>
    <property type="match status" value="1"/>
</dbReference>
<organism evidence="2 3">
    <name type="scientific">Clavibacter nebraskensis NCPPB 2581</name>
    <dbReference type="NCBI Taxonomy" id="1097677"/>
    <lineage>
        <taxon>Bacteria</taxon>
        <taxon>Bacillati</taxon>
        <taxon>Actinomycetota</taxon>
        <taxon>Actinomycetes</taxon>
        <taxon>Micrococcales</taxon>
        <taxon>Microbacteriaceae</taxon>
        <taxon>Clavibacter</taxon>
    </lineage>
</organism>
<accession>A0AAI9EIF5</accession>
<feature type="domain" description="NAD(P)-binding" evidence="1">
    <location>
        <begin position="10"/>
        <end position="192"/>
    </location>
</feature>
<gene>
    <name evidence="2" type="ORF">CMN_00856</name>
</gene>
<reference evidence="3" key="2">
    <citation type="submission" date="2013-04" db="EMBL/GenBank/DDBJ databases">
        <title>The genome sequence of the maize-pathogen Clavibacter michiganensis subsp. nebraskensis.</title>
        <authorList>
            <person name="Gartemann K.H."/>
            <person name="Blom J."/>
            <person name="Dreiseikelmann B."/>
            <person name="Fluegel M."/>
            <person name="Jaenicke S."/>
            <person name="Linke B."/>
            <person name="Sczcepanowski R."/>
            <person name="Wittmann J."/>
            <person name="Goesmann A."/>
            <person name="Puehler A."/>
            <person name="Eichenlaub R."/>
            <person name="Rueckert C."/>
        </authorList>
    </citation>
    <scope>NUCLEOTIDE SEQUENCE [LARGE SCALE GENOMIC DNA]</scope>
    <source>
        <strain evidence="3">NCPPB 2581</strain>
    </source>
</reference>
<dbReference type="PANTHER" id="PTHR15020:SF50">
    <property type="entry name" value="UPF0659 PROTEIN YMR090W"/>
    <property type="match status" value="1"/>
</dbReference>
<dbReference type="Gene3D" id="3.40.50.720">
    <property type="entry name" value="NAD(P)-binding Rossmann-like Domain"/>
    <property type="match status" value="1"/>
</dbReference>
<evidence type="ECO:0000259" key="1">
    <source>
        <dbReference type="Pfam" id="PF13460"/>
    </source>
</evidence>
<proteinExistence type="predicted"/>
<reference evidence="2 3" key="1">
    <citation type="submission" date="2011-11" db="EMBL/GenBank/DDBJ databases">
        <authorList>
            <person name="Gartemann K."/>
        </authorList>
    </citation>
    <scope>NUCLEOTIDE SEQUENCE [LARGE SCALE GENOMIC DNA]</scope>
    <source>
        <strain evidence="3">NCPPB 2581</strain>
    </source>
</reference>
<dbReference type="PANTHER" id="PTHR15020">
    <property type="entry name" value="FLAVIN REDUCTASE-RELATED"/>
    <property type="match status" value="1"/>
</dbReference>
<dbReference type="EMBL" id="HE614873">
    <property type="protein sequence ID" value="CCE74812.1"/>
    <property type="molecule type" value="Genomic_DNA"/>
</dbReference>
<evidence type="ECO:0000313" key="2">
    <source>
        <dbReference type="EMBL" id="CCE74812.1"/>
    </source>
</evidence>
<dbReference type="Pfam" id="PF13460">
    <property type="entry name" value="NAD_binding_10"/>
    <property type="match status" value="1"/>
</dbReference>
<dbReference type="Proteomes" id="UP000012170">
    <property type="component" value="Chromosome"/>
</dbReference>
<name>A0AAI9EIF5_9MICO</name>
<dbReference type="InterPro" id="IPR036291">
    <property type="entry name" value="NAD(P)-bd_dom_sf"/>
</dbReference>
<evidence type="ECO:0000313" key="3">
    <source>
        <dbReference type="Proteomes" id="UP000012170"/>
    </source>
</evidence>
<dbReference type="AlphaFoldDB" id="A0AAI9EIF5"/>
<protein>
    <submittedName>
        <fullName evidence="2">Sugar epimerase</fullName>
    </submittedName>
</protein>
<dbReference type="KEGG" id="cmc:CMN_00856"/>
<dbReference type="CDD" id="cd05243">
    <property type="entry name" value="SDR_a5"/>
    <property type="match status" value="1"/>
</dbReference>
<dbReference type="InterPro" id="IPR016040">
    <property type="entry name" value="NAD(P)-bd_dom"/>
</dbReference>